<accession>A0ABR4NPT2</accession>
<dbReference type="Pfam" id="PF01266">
    <property type="entry name" value="DAO"/>
    <property type="match status" value="2"/>
</dbReference>
<evidence type="ECO:0000259" key="2">
    <source>
        <dbReference type="Pfam" id="PF01266"/>
    </source>
</evidence>
<feature type="region of interest" description="Disordered" evidence="1">
    <location>
        <begin position="141"/>
        <end position="250"/>
    </location>
</feature>
<protein>
    <recommendedName>
        <fullName evidence="2">FAD dependent oxidoreductase domain-containing protein</fullName>
    </recommendedName>
</protein>
<feature type="compositionally biased region" description="Acidic residues" evidence="1">
    <location>
        <begin position="207"/>
        <end position="216"/>
    </location>
</feature>
<gene>
    <name evidence="3" type="ORF">RNJ44_01384</name>
</gene>
<organism evidence="3 4">
    <name type="scientific">Nakaseomyces bracarensis</name>
    <dbReference type="NCBI Taxonomy" id="273131"/>
    <lineage>
        <taxon>Eukaryota</taxon>
        <taxon>Fungi</taxon>
        <taxon>Dikarya</taxon>
        <taxon>Ascomycota</taxon>
        <taxon>Saccharomycotina</taxon>
        <taxon>Saccharomycetes</taxon>
        <taxon>Saccharomycetales</taxon>
        <taxon>Saccharomycetaceae</taxon>
        <taxon>Nakaseomyces</taxon>
    </lineage>
</organism>
<dbReference type="InterPro" id="IPR006076">
    <property type="entry name" value="FAD-dep_OxRdtase"/>
</dbReference>
<feature type="domain" description="FAD dependent oxidoreductase" evidence="2">
    <location>
        <begin position="295"/>
        <end position="564"/>
    </location>
</feature>
<feature type="region of interest" description="Disordered" evidence="1">
    <location>
        <begin position="347"/>
        <end position="375"/>
    </location>
</feature>
<feature type="region of interest" description="Disordered" evidence="1">
    <location>
        <begin position="410"/>
        <end position="432"/>
    </location>
</feature>
<comment type="caution">
    <text evidence="3">The sequence shown here is derived from an EMBL/GenBank/DDBJ whole genome shotgun (WGS) entry which is preliminary data.</text>
</comment>
<feature type="domain" description="FAD dependent oxidoreductase" evidence="2">
    <location>
        <begin position="26"/>
        <end position="120"/>
    </location>
</feature>
<keyword evidence="4" id="KW-1185">Reference proteome</keyword>
<evidence type="ECO:0000313" key="3">
    <source>
        <dbReference type="EMBL" id="KAL3230021.1"/>
    </source>
</evidence>
<dbReference type="SUPFAM" id="SSF51905">
    <property type="entry name" value="FAD/NAD(P)-binding domain"/>
    <property type="match status" value="1"/>
</dbReference>
<feature type="compositionally biased region" description="Basic and acidic residues" evidence="1">
    <location>
        <begin position="347"/>
        <end position="369"/>
    </location>
</feature>
<dbReference type="PANTHER" id="PTHR13847:SF150">
    <property type="entry name" value="OXIDOREDUCTASE TDA3-RELATED"/>
    <property type="match status" value="1"/>
</dbReference>
<dbReference type="Gene3D" id="3.50.50.60">
    <property type="entry name" value="FAD/NAD(P)-binding domain"/>
    <property type="match status" value="2"/>
</dbReference>
<evidence type="ECO:0000256" key="1">
    <source>
        <dbReference type="SAM" id="MobiDB-lite"/>
    </source>
</evidence>
<dbReference type="InterPro" id="IPR036188">
    <property type="entry name" value="FAD/NAD-bd_sf"/>
</dbReference>
<dbReference type="Gene3D" id="3.30.9.10">
    <property type="entry name" value="D-Amino Acid Oxidase, subunit A, domain 2"/>
    <property type="match status" value="1"/>
</dbReference>
<feature type="compositionally biased region" description="Basic and acidic residues" evidence="1">
    <location>
        <begin position="182"/>
        <end position="206"/>
    </location>
</feature>
<reference evidence="3 4" key="1">
    <citation type="submission" date="2024-05" db="EMBL/GenBank/DDBJ databases">
        <title>Long read based assembly of the Candida bracarensis genome reveals expanded adhesin content.</title>
        <authorList>
            <person name="Marcet-Houben M."/>
            <person name="Ksiezopolska E."/>
            <person name="Gabaldon T."/>
        </authorList>
    </citation>
    <scope>NUCLEOTIDE SEQUENCE [LARGE SCALE GENOMIC DNA]</scope>
    <source>
        <strain evidence="3 4">CBM6</strain>
    </source>
</reference>
<dbReference type="PANTHER" id="PTHR13847">
    <property type="entry name" value="SARCOSINE DEHYDROGENASE-RELATED"/>
    <property type="match status" value="1"/>
</dbReference>
<name>A0ABR4NPT2_9SACH</name>
<dbReference type="Proteomes" id="UP001623330">
    <property type="component" value="Unassembled WGS sequence"/>
</dbReference>
<feature type="compositionally biased region" description="Basic residues" evidence="1">
    <location>
        <begin position="153"/>
        <end position="165"/>
    </location>
</feature>
<proteinExistence type="predicted"/>
<dbReference type="EMBL" id="JBEVYD010000010">
    <property type="protein sequence ID" value="KAL3230021.1"/>
    <property type="molecule type" value="Genomic_DNA"/>
</dbReference>
<sequence>MSADMEISTPDFQLYPSGNAAEKNHIVIVGAGIIGSCTAYYLTQHPDFDPSTHHITVLESREVAGGASGKAGGLLASWAFPQQIVPLSFQLHQELSDMYDGAKNWDYRRLTTVSLEADLKLAEQHIPLYEDNNGVISEGKKAYSLDVPPPKKAAFKKKEKNKSKGKNFSLAGSSSEEEDSSDSDHGERKPNHKDMNGKKDATLSKNEDDDEDDEADNSSIISGGGGPNIKDEVAMNSGDESSDEATGRTLGNMSTNTGSSIYFNSQNIKTQLPRDLTWVRNDIVTDWSSLGGTDSTAQVHPHKFTHYLLQKAMETGAVELIRGKVINISVDDTGSATGITYIPTKWSREDQMKEEREANENEGHSASEKQRRHSDKVPIHITDIHQLVLSMGPWTSKLLKNCPISGLRAHSITIRPSSGPSPQGKRKNMGNKPTIENYVSPYAIFTELKTGDNEYFSPELYARRDEVYVCGEGDTLVGLPETSDEVQIVEEKCDQLYHYVSKLSPVLSEGEILTKQACYLPVLNVPTSSGPLIGETNIKNLFVASGHSCWGINNAPATGKILSEILLEGEANSAEISALDPKLYFDASIH</sequence>
<evidence type="ECO:0000313" key="4">
    <source>
        <dbReference type="Proteomes" id="UP001623330"/>
    </source>
</evidence>